<protein>
    <submittedName>
        <fullName evidence="6">Porin</fullName>
    </submittedName>
</protein>
<evidence type="ECO:0000256" key="2">
    <source>
        <dbReference type="ARBA" id="ARBA00022729"/>
    </source>
</evidence>
<dbReference type="InterPro" id="IPR023614">
    <property type="entry name" value="Porin_dom_sf"/>
</dbReference>
<name>A0ABT4YS06_9VIBR</name>
<comment type="caution">
    <text evidence="6">The sequence shown here is derived from an EMBL/GenBank/DDBJ whole genome shotgun (WGS) entry which is preliminary data.</text>
</comment>
<dbReference type="Proteomes" id="UP001210678">
    <property type="component" value="Unassembled WGS sequence"/>
</dbReference>
<feature type="chain" id="PRO_5046114849" evidence="4">
    <location>
        <begin position="20"/>
        <end position="321"/>
    </location>
</feature>
<dbReference type="EMBL" id="JAQLOI010000001">
    <property type="protein sequence ID" value="MDB1124340.1"/>
    <property type="molecule type" value="Genomic_DNA"/>
</dbReference>
<keyword evidence="7" id="KW-1185">Reference proteome</keyword>
<dbReference type="Pfam" id="PF13609">
    <property type="entry name" value="Porin_4"/>
    <property type="match status" value="1"/>
</dbReference>
<keyword evidence="3" id="KW-0472">Membrane</keyword>
<gene>
    <name evidence="6" type="ORF">PGX00_12020</name>
</gene>
<dbReference type="SUPFAM" id="SSF56935">
    <property type="entry name" value="Porins"/>
    <property type="match status" value="1"/>
</dbReference>
<evidence type="ECO:0000259" key="5">
    <source>
        <dbReference type="Pfam" id="PF13609"/>
    </source>
</evidence>
<sequence>MKKTLLALSVLVASTAANAGIELYNQDGVSVDLGGDLEVVYLKDTTKDSNPGQDLQDADFSFDVRYAATEDISVGAFWEFSGDGGTADTGDAYFGIYSGMHTAKVGKTATILDDAGIGSDYQFGVSSAFDDLDFGGSETIKYQLDTGMVYAGIAYQGNQGDNAYSEESVLDTDSESDTYGDIITSVTNSGTELVDMNIGVRVADFDFTAFYGHYGSAENDVWALEARFGGIEALNLELGYYELEKTANTIAFAADYTVEAWKFAAGVSGTDFDAAGESDVTTYFVNAGYAVAPSTTIYAEIGGTDESNTDTGYAVGIKSEF</sequence>
<organism evidence="6 7">
    <name type="scientific">Vibrio algarum</name>
    <dbReference type="NCBI Taxonomy" id="3020714"/>
    <lineage>
        <taxon>Bacteria</taxon>
        <taxon>Pseudomonadati</taxon>
        <taxon>Pseudomonadota</taxon>
        <taxon>Gammaproteobacteria</taxon>
        <taxon>Vibrionales</taxon>
        <taxon>Vibrionaceae</taxon>
        <taxon>Vibrio</taxon>
    </lineage>
</organism>
<dbReference type="Gene3D" id="2.40.160.10">
    <property type="entry name" value="Porin"/>
    <property type="match status" value="1"/>
</dbReference>
<evidence type="ECO:0000256" key="3">
    <source>
        <dbReference type="ARBA" id="ARBA00023136"/>
    </source>
</evidence>
<feature type="domain" description="Porin" evidence="5">
    <location>
        <begin position="7"/>
        <end position="308"/>
    </location>
</feature>
<evidence type="ECO:0000256" key="4">
    <source>
        <dbReference type="SAM" id="SignalP"/>
    </source>
</evidence>
<dbReference type="InterPro" id="IPR050298">
    <property type="entry name" value="Gram-neg_bact_OMP"/>
</dbReference>
<feature type="signal peptide" evidence="4">
    <location>
        <begin position="1"/>
        <end position="19"/>
    </location>
</feature>
<dbReference type="PANTHER" id="PTHR34501">
    <property type="entry name" value="PROTEIN YDDL-RELATED"/>
    <property type="match status" value="1"/>
</dbReference>
<dbReference type="RefSeq" id="WP_272136725.1">
    <property type="nucleotide sequence ID" value="NZ_JAQLOI010000001.1"/>
</dbReference>
<reference evidence="6 7" key="1">
    <citation type="submission" date="2023-01" db="EMBL/GenBank/DDBJ databases">
        <title>Vibrio sp. KJ40-1 sp.nov, isolated from marine algae.</title>
        <authorList>
            <person name="Butt M."/>
            <person name="Kim J.M.J."/>
            <person name="Jeon C.O.C."/>
        </authorList>
    </citation>
    <scope>NUCLEOTIDE SEQUENCE [LARGE SCALE GENOMIC DNA]</scope>
    <source>
        <strain evidence="6 7">KJ40-1</strain>
    </source>
</reference>
<accession>A0ABT4YS06</accession>
<evidence type="ECO:0000313" key="6">
    <source>
        <dbReference type="EMBL" id="MDB1124340.1"/>
    </source>
</evidence>
<keyword evidence="2 4" id="KW-0732">Signal</keyword>
<dbReference type="InterPro" id="IPR033900">
    <property type="entry name" value="Gram_neg_porin_domain"/>
</dbReference>
<evidence type="ECO:0000256" key="1">
    <source>
        <dbReference type="ARBA" id="ARBA00004571"/>
    </source>
</evidence>
<dbReference type="PANTHER" id="PTHR34501:SF2">
    <property type="entry name" value="OUTER MEMBRANE PORIN F-RELATED"/>
    <property type="match status" value="1"/>
</dbReference>
<comment type="subcellular location">
    <subcellularLocation>
        <location evidence="1">Cell outer membrane</location>
        <topology evidence="1">Multi-pass membrane protein</topology>
    </subcellularLocation>
</comment>
<evidence type="ECO:0000313" key="7">
    <source>
        <dbReference type="Proteomes" id="UP001210678"/>
    </source>
</evidence>
<proteinExistence type="predicted"/>